<dbReference type="InterPro" id="IPR033121">
    <property type="entry name" value="PEPTIDASE_A1"/>
</dbReference>
<feature type="domain" description="Peptidase A1" evidence="2">
    <location>
        <begin position="72"/>
        <end position="425"/>
    </location>
</feature>
<evidence type="ECO:0000259" key="2">
    <source>
        <dbReference type="PROSITE" id="PS51767"/>
    </source>
</evidence>
<protein>
    <recommendedName>
        <fullName evidence="2">Peptidase A1 domain-containing protein</fullName>
    </recommendedName>
</protein>
<keyword evidence="1" id="KW-0732">Signal</keyword>
<feature type="signal peptide" evidence="1">
    <location>
        <begin position="1"/>
        <end position="25"/>
    </location>
</feature>
<feature type="chain" id="PRO_5043530287" description="Peptidase A1 domain-containing protein" evidence="1">
    <location>
        <begin position="26"/>
        <end position="425"/>
    </location>
</feature>
<dbReference type="PROSITE" id="PS51767">
    <property type="entry name" value="PEPTIDASE_A1"/>
    <property type="match status" value="1"/>
</dbReference>
<dbReference type="Pfam" id="PF00026">
    <property type="entry name" value="Asp"/>
    <property type="match status" value="1"/>
</dbReference>
<gene>
    <name evidence="3" type="ORF">TWF481_011615</name>
</gene>
<comment type="caution">
    <text evidence="3">The sequence shown here is derived from an EMBL/GenBank/DDBJ whole genome shotgun (WGS) entry which is preliminary data.</text>
</comment>
<organism evidence="3 4">
    <name type="scientific">Arthrobotrys musiformis</name>
    <dbReference type="NCBI Taxonomy" id="47236"/>
    <lineage>
        <taxon>Eukaryota</taxon>
        <taxon>Fungi</taxon>
        <taxon>Dikarya</taxon>
        <taxon>Ascomycota</taxon>
        <taxon>Pezizomycotina</taxon>
        <taxon>Orbiliomycetes</taxon>
        <taxon>Orbiliales</taxon>
        <taxon>Orbiliaceae</taxon>
        <taxon>Arthrobotrys</taxon>
    </lineage>
</organism>
<dbReference type="EMBL" id="JAVHJL010000008">
    <property type="protein sequence ID" value="KAK6499046.1"/>
    <property type="molecule type" value="Genomic_DNA"/>
</dbReference>
<dbReference type="Proteomes" id="UP001370758">
    <property type="component" value="Unassembled WGS sequence"/>
</dbReference>
<sequence>MGATKLRVSTTIVSILISIIYVARQVNTSYETNTFSKRSYAVSRGTKRSEGNYVVLDTEYSFLEHGNISSQTFTNVTFGGTNNEITLSISNSDTTWVPQLPSSVTDFCSRNQQACAYADKSGYYRPNGVSRRDNFSILDSNFEESIDGYWVEDTAAAGGKAVTLGFGVATSWKLRPFLGLGFKGVWNPDLPNDKEVHYEGNRTSIPPTYLDTLFQQGKITSRTCSFYNIIDTKSPGQIILGAVDRDKFSGEFATYDWISLNGTSDFGGRIPDAPAARISNLIDPGNSTSYFRPPSDLTTQISPFFWGLYLPDYIFNPLTDALKPFGAVGIDIGKKVSEGRNETVWSIPCDASIPSNHVIELKFSTVAIRIPLDDLIARDVRYTYGSASISACALFFYSHYEMAAYYASDPTKPDFPMILGGPFFK</sequence>
<dbReference type="SUPFAM" id="SSF50630">
    <property type="entry name" value="Acid proteases"/>
    <property type="match status" value="1"/>
</dbReference>
<accession>A0AAV9VYU7</accession>
<evidence type="ECO:0000256" key="1">
    <source>
        <dbReference type="SAM" id="SignalP"/>
    </source>
</evidence>
<proteinExistence type="predicted"/>
<dbReference type="AlphaFoldDB" id="A0AAV9VYU7"/>
<name>A0AAV9VYU7_9PEZI</name>
<reference evidence="3 4" key="1">
    <citation type="submission" date="2023-08" db="EMBL/GenBank/DDBJ databases">
        <authorList>
            <person name="Palmer J.M."/>
        </authorList>
    </citation>
    <scope>NUCLEOTIDE SEQUENCE [LARGE SCALE GENOMIC DNA]</scope>
    <source>
        <strain evidence="3 4">TWF481</strain>
    </source>
</reference>
<evidence type="ECO:0000313" key="4">
    <source>
        <dbReference type="Proteomes" id="UP001370758"/>
    </source>
</evidence>
<keyword evidence="4" id="KW-1185">Reference proteome</keyword>
<dbReference type="Gene3D" id="2.40.70.10">
    <property type="entry name" value="Acid Proteases"/>
    <property type="match status" value="2"/>
</dbReference>
<dbReference type="InterPro" id="IPR021109">
    <property type="entry name" value="Peptidase_aspartic_dom_sf"/>
</dbReference>
<evidence type="ECO:0000313" key="3">
    <source>
        <dbReference type="EMBL" id="KAK6499046.1"/>
    </source>
</evidence>